<keyword evidence="1" id="KW-0732">Signal</keyword>
<dbReference type="SUPFAM" id="SSF51695">
    <property type="entry name" value="PLC-like phosphodiesterases"/>
    <property type="match status" value="1"/>
</dbReference>
<name>A0A6J5E9X4_9BURK</name>
<keyword evidence="3" id="KW-1185">Reference proteome</keyword>
<dbReference type="AlphaFoldDB" id="A0A6J5E9X4"/>
<dbReference type="RefSeq" id="WP_175228407.1">
    <property type="nucleotide sequence ID" value="NZ_CADIKH010000019.1"/>
</dbReference>
<sequence length="376" mass="41543">MKLPFSKRLMLSGLTLVSMLCQAQTEDSTVHMNQIQVIGTHNSYHVGIAPGDTKVWETNHPELLPLLNYRHPSLTAQLSGGVRQVELDVFSDQGGGLYADPAGPRMVKAAGLPADPPFDPQHLMRKPGFKVMHIQDVDYRSVCQPFTACLREIRTWSLANPRHVPLFILIEPKQKPLKTQWPLPTVMPEPFDRATFDALDHAILSVFKRNEIVTPDDVRSTHATLNEAVTHGGWPTLKQARGKVVFLLDPPKMAAIYRDGHPSLAGRVLFTNSTPGAPDAAFIEVNEPDVAHIEELVRDGYLIRTRTDDGTVEAMRNDTTRRDRALDSGAQIISTDYPAAEPAKTGFKVELPHGLAARCDRVNAPADCRDAQIGSH</sequence>
<feature type="chain" id="PRO_5026904899" description="Calcium-dependent phosphoinositide phospholipase C" evidence="1">
    <location>
        <begin position="24"/>
        <end position="376"/>
    </location>
</feature>
<gene>
    <name evidence="2" type="ORF">LMG29542_04245</name>
</gene>
<dbReference type="EMBL" id="CADIKH010000019">
    <property type="protein sequence ID" value="CAB3762121.1"/>
    <property type="molecule type" value="Genomic_DNA"/>
</dbReference>
<dbReference type="Proteomes" id="UP000494363">
    <property type="component" value="Unassembled WGS sequence"/>
</dbReference>
<dbReference type="InterPro" id="IPR017946">
    <property type="entry name" value="PLC-like_Pdiesterase_TIM-brl"/>
</dbReference>
<dbReference type="InterPro" id="IPR032075">
    <property type="entry name" value="PI-PLC-C1"/>
</dbReference>
<feature type="signal peptide" evidence="1">
    <location>
        <begin position="1"/>
        <end position="23"/>
    </location>
</feature>
<reference evidence="2 3" key="1">
    <citation type="submission" date="2020-04" db="EMBL/GenBank/DDBJ databases">
        <authorList>
            <person name="De Canck E."/>
        </authorList>
    </citation>
    <scope>NUCLEOTIDE SEQUENCE [LARGE SCALE GENOMIC DNA]</scope>
    <source>
        <strain evidence="2 3">LMG 29542</strain>
    </source>
</reference>
<protein>
    <recommendedName>
        <fullName evidence="4">Calcium-dependent phosphoinositide phospholipase C</fullName>
    </recommendedName>
</protein>
<proteinExistence type="predicted"/>
<evidence type="ECO:0000313" key="2">
    <source>
        <dbReference type="EMBL" id="CAB3762121.1"/>
    </source>
</evidence>
<evidence type="ECO:0008006" key="4">
    <source>
        <dbReference type="Google" id="ProtNLM"/>
    </source>
</evidence>
<organism evidence="2 3">
    <name type="scientific">Paraburkholderia humisilvae</name>
    <dbReference type="NCBI Taxonomy" id="627669"/>
    <lineage>
        <taxon>Bacteria</taxon>
        <taxon>Pseudomonadati</taxon>
        <taxon>Pseudomonadota</taxon>
        <taxon>Betaproteobacteria</taxon>
        <taxon>Burkholderiales</taxon>
        <taxon>Burkholderiaceae</taxon>
        <taxon>Paraburkholderia</taxon>
    </lineage>
</organism>
<dbReference type="Gene3D" id="3.20.20.190">
    <property type="entry name" value="Phosphatidylinositol (PI) phosphodiesterase"/>
    <property type="match status" value="1"/>
</dbReference>
<dbReference type="CDD" id="cd08589">
    <property type="entry name" value="PI-PLCc_SaPLC1_like"/>
    <property type="match status" value="1"/>
</dbReference>
<dbReference type="GO" id="GO:0006629">
    <property type="term" value="P:lipid metabolic process"/>
    <property type="evidence" value="ECO:0007669"/>
    <property type="project" value="InterPro"/>
</dbReference>
<dbReference type="GO" id="GO:0008081">
    <property type="term" value="F:phosphoric diester hydrolase activity"/>
    <property type="evidence" value="ECO:0007669"/>
    <property type="project" value="InterPro"/>
</dbReference>
<evidence type="ECO:0000256" key="1">
    <source>
        <dbReference type="SAM" id="SignalP"/>
    </source>
</evidence>
<accession>A0A6J5E9X4</accession>
<dbReference type="Pfam" id="PF16670">
    <property type="entry name" value="PI-PLC-C1"/>
    <property type="match status" value="1"/>
</dbReference>
<evidence type="ECO:0000313" key="3">
    <source>
        <dbReference type="Proteomes" id="UP000494363"/>
    </source>
</evidence>